<dbReference type="InterPro" id="IPR013144">
    <property type="entry name" value="CRA_dom"/>
</dbReference>
<dbReference type="InterPro" id="IPR006595">
    <property type="entry name" value="CTLH_C"/>
</dbReference>
<dbReference type="EMBL" id="LR999451">
    <property type="protein sequence ID" value="CAE5957163.1"/>
    <property type="molecule type" value="Genomic_DNA"/>
</dbReference>
<dbReference type="InterPro" id="IPR006594">
    <property type="entry name" value="LisH"/>
</dbReference>
<name>A0A8S1ZFA5_ARAAE</name>
<protein>
    <recommendedName>
        <fullName evidence="1">CTLH domain-containing protein</fullName>
    </recommendedName>
</protein>
<dbReference type="SMART" id="SM00757">
    <property type="entry name" value="CRA"/>
    <property type="match status" value="1"/>
</dbReference>
<dbReference type="InterPro" id="IPR024964">
    <property type="entry name" value="CTLH/CRA"/>
</dbReference>
<evidence type="ECO:0000313" key="2">
    <source>
        <dbReference type="EMBL" id="CAE5957163.1"/>
    </source>
</evidence>
<dbReference type="InterPro" id="IPR050618">
    <property type="entry name" value="Ubq-SigPath_Reg"/>
</dbReference>
<proteinExistence type="predicted"/>
<dbReference type="AlphaFoldDB" id="A0A8S1ZFA5"/>
<dbReference type="PANTHER" id="PTHR12864">
    <property type="entry name" value="RAN BINDING PROTEIN 9-RELATED"/>
    <property type="match status" value="1"/>
</dbReference>
<dbReference type="PROSITE" id="PS50896">
    <property type="entry name" value="LISH"/>
    <property type="match status" value="1"/>
</dbReference>
<reference evidence="2" key="1">
    <citation type="submission" date="2021-01" db="EMBL/GenBank/DDBJ databases">
        <authorList>
            <person name="Bezrukov I."/>
        </authorList>
    </citation>
    <scope>NUCLEOTIDE SEQUENCE</scope>
</reference>
<dbReference type="SMART" id="SM00668">
    <property type="entry name" value="CTLH"/>
    <property type="match status" value="1"/>
</dbReference>
<dbReference type="Pfam" id="PF10607">
    <property type="entry name" value="CTLH"/>
    <property type="match status" value="1"/>
</dbReference>
<sequence>MADYEIDVIIEIEEDDMNVVEEVDDLNQYIVDEGGEENQVEAENEETQISENEEIVILEPTKKLIISDVWEQYLRTAEIRKEDMNRLVMNFLVVEGYLEAVEKFQKESGTKQTAEVGFASISDRLAVIEAIESGNLDDAVEKLNATNPEILKTNFFLNQQRFIERIRMGMTDEEALEFAQKELKPLVEQNLAFLEEMAKTMDILRCKDLPNIPEVVRELLENSRWFKTAAEVNAAILTSQTGLKCPKLLHLLKMLIWTQNQLDEKVEYPRMSFLPTGQFTVINPPWPSE</sequence>
<gene>
    <name evidence="2" type="ORF">AARE701A_LOCUS890</name>
</gene>
<evidence type="ECO:0000313" key="3">
    <source>
        <dbReference type="Proteomes" id="UP000682877"/>
    </source>
</evidence>
<keyword evidence="3" id="KW-1185">Reference proteome</keyword>
<accession>A0A8S1ZFA5</accession>
<dbReference type="PROSITE" id="PS50897">
    <property type="entry name" value="CTLH"/>
    <property type="match status" value="1"/>
</dbReference>
<feature type="domain" description="CTLH" evidence="1">
    <location>
        <begin position="120"/>
        <end position="173"/>
    </location>
</feature>
<dbReference type="SMART" id="SM00667">
    <property type="entry name" value="LisH"/>
    <property type="match status" value="1"/>
</dbReference>
<organism evidence="2 3">
    <name type="scientific">Arabidopsis arenosa</name>
    <name type="common">Sand rock-cress</name>
    <name type="synonym">Cardaminopsis arenosa</name>
    <dbReference type="NCBI Taxonomy" id="38785"/>
    <lineage>
        <taxon>Eukaryota</taxon>
        <taxon>Viridiplantae</taxon>
        <taxon>Streptophyta</taxon>
        <taxon>Embryophyta</taxon>
        <taxon>Tracheophyta</taxon>
        <taxon>Spermatophyta</taxon>
        <taxon>Magnoliopsida</taxon>
        <taxon>eudicotyledons</taxon>
        <taxon>Gunneridae</taxon>
        <taxon>Pentapetalae</taxon>
        <taxon>rosids</taxon>
        <taxon>malvids</taxon>
        <taxon>Brassicales</taxon>
        <taxon>Brassicaceae</taxon>
        <taxon>Camelineae</taxon>
        <taxon>Arabidopsis</taxon>
    </lineage>
</organism>
<dbReference type="Pfam" id="PF08513">
    <property type="entry name" value="LisH"/>
    <property type="match status" value="1"/>
</dbReference>
<dbReference type="Proteomes" id="UP000682877">
    <property type="component" value="Chromosome 1"/>
</dbReference>
<evidence type="ECO:0000259" key="1">
    <source>
        <dbReference type="PROSITE" id="PS50897"/>
    </source>
</evidence>